<dbReference type="EMBL" id="CP111016">
    <property type="protein sequence ID" value="WAR04565.1"/>
    <property type="molecule type" value="Genomic_DNA"/>
</dbReference>
<proteinExistence type="predicted"/>
<protein>
    <submittedName>
        <fullName evidence="1">Uncharacterized protein</fullName>
    </submittedName>
</protein>
<feature type="non-terminal residue" evidence="1">
    <location>
        <position position="1"/>
    </location>
</feature>
<gene>
    <name evidence="1" type="ORF">MAR_019934</name>
</gene>
<dbReference type="Proteomes" id="UP001164746">
    <property type="component" value="Chromosome 5"/>
</dbReference>
<evidence type="ECO:0000313" key="1">
    <source>
        <dbReference type="EMBL" id="WAR04565.1"/>
    </source>
</evidence>
<keyword evidence="2" id="KW-1185">Reference proteome</keyword>
<organism evidence="1 2">
    <name type="scientific">Mya arenaria</name>
    <name type="common">Soft-shell clam</name>
    <dbReference type="NCBI Taxonomy" id="6604"/>
    <lineage>
        <taxon>Eukaryota</taxon>
        <taxon>Metazoa</taxon>
        <taxon>Spiralia</taxon>
        <taxon>Lophotrochozoa</taxon>
        <taxon>Mollusca</taxon>
        <taxon>Bivalvia</taxon>
        <taxon>Autobranchia</taxon>
        <taxon>Heteroconchia</taxon>
        <taxon>Euheterodonta</taxon>
        <taxon>Imparidentia</taxon>
        <taxon>Neoheterodontei</taxon>
        <taxon>Myida</taxon>
        <taxon>Myoidea</taxon>
        <taxon>Myidae</taxon>
        <taxon>Mya</taxon>
    </lineage>
</organism>
<evidence type="ECO:0000313" key="2">
    <source>
        <dbReference type="Proteomes" id="UP001164746"/>
    </source>
</evidence>
<accession>A0ABY7E3I1</accession>
<reference evidence="1" key="1">
    <citation type="submission" date="2022-11" db="EMBL/GenBank/DDBJ databases">
        <title>Centuries of genome instability and evolution in soft-shell clam transmissible cancer (bioRxiv).</title>
        <authorList>
            <person name="Hart S.F.M."/>
            <person name="Yonemitsu M.A."/>
            <person name="Giersch R.M."/>
            <person name="Beal B.F."/>
            <person name="Arriagada G."/>
            <person name="Davis B.W."/>
            <person name="Ostrander E.A."/>
            <person name="Goff S.P."/>
            <person name="Metzger M.J."/>
        </authorList>
    </citation>
    <scope>NUCLEOTIDE SEQUENCE</scope>
    <source>
        <strain evidence="1">MELC-2E11</strain>
        <tissue evidence="1">Siphon/mantle</tissue>
    </source>
</reference>
<name>A0ABY7E3I1_MYAAR</name>
<sequence length="182" mass="20877">QTSTNGYERTAPDILKKLKEKVEHQKPSDVYAQMTDPSHNDYMDFPRGILQCQKVKAPQKAEKRKGRSNNKIADEWSVNNIPSSRENPLPSLICFKSFIFSNESVVGVDRTFSLGDVFVEIQQSDKKGTGEPSIFLGHLMLHWDGREQTYYRFFSILGVNLRDVELIMGTDDEKTMTNDQRN</sequence>